<gene>
    <name evidence="9" type="ORF">bhn_I1025</name>
</gene>
<dbReference type="Proteomes" id="UP000179284">
    <property type="component" value="Chromosome I"/>
</dbReference>
<dbReference type="InterPro" id="IPR035906">
    <property type="entry name" value="MetI-like_sf"/>
</dbReference>
<dbReference type="AlphaFoldDB" id="A0A1D9P0Q5"/>
<dbReference type="RefSeq" id="WP_071175779.1">
    <property type="nucleotide sequence ID" value="NZ_CP017831.1"/>
</dbReference>
<dbReference type="Pfam" id="PF19300">
    <property type="entry name" value="BPD_transp_1_N"/>
    <property type="match status" value="1"/>
</dbReference>
<feature type="transmembrane region" description="Helical" evidence="7">
    <location>
        <begin position="138"/>
        <end position="165"/>
    </location>
</feature>
<dbReference type="InterPro" id="IPR000515">
    <property type="entry name" value="MetI-like"/>
</dbReference>
<dbReference type="OrthoDB" id="9806409at2"/>
<dbReference type="KEGG" id="bhu:bhn_I1025"/>
<dbReference type="PROSITE" id="PS50928">
    <property type="entry name" value="ABC_TM1"/>
    <property type="match status" value="1"/>
</dbReference>
<name>A0A1D9P0Q5_9FIRM</name>
<dbReference type="Gene3D" id="1.10.3720.10">
    <property type="entry name" value="MetI-like"/>
    <property type="match status" value="1"/>
</dbReference>
<dbReference type="PANTHER" id="PTHR30465:SF74">
    <property type="entry name" value="OLIGOPEPTIDE TRANSPORT SYSTEM PERMEASE PROTEIN OPPB"/>
    <property type="match status" value="1"/>
</dbReference>
<keyword evidence="5 7" id="KW-1133">Transmembrane helix</keyword>
<keyword evidence="10" id="KW-1185">Reference proteome</keyword>
<reference evidence="10" key="1">
    <citation type="submission" date="2016-10" db="EMBL/GenBank/DDBJ databases">
        <title>The complete genome sequence of the rumen bacterium Butyrivibrio hungatei MB2003.</title>
        <authorList>
            <person name="Palevich N."/>
            <person name="Kelly W.J."/>
            <person name="Leahy S.C."/>
            <person name="Altermann E."/>
            <person name="Rakonjac J."/>
            <person name="Attwood G.T."/>
        </authorList>
    </citation>
    <scope>NUCLEOTIDE SEQUENCE [LARGE SCALE GENOMIC DNA]</scope>
    <source>
        <strain evidence="10">MB2003</strain>
    </source>
</reference>
<evidence type="ECO:0000259" key="8">
    <source>
        <dbReference type="PROSITE" id="PS50928"/>
    </source>
</evidence>
<keyword evidence="2 7" id="KW-0813">Transport</keyword>
<protein>
    <submittedName>
        <fullName evidence="9">Nickel/peptide ABC transporter permease protein</fullName>
    </submittedName>
</protein>
<evidence type="ECO:0000313" key="10">
    <source>
        <dbReference type="Proteomes" id="UP000179284"/>
    </source>
</evidence>
<accession>A0A1D9P0Q5</accession>
<evidence type="ECO:0000256" key="3">
    <source>
        <dbReference type="ARBA" id="ARBA00022475"/>
    </source>
</evidence>
<keyword evidence="6 7" id="KW-0472">Membrane</keyword>
<dbReference type="Pfam" id="PF00528">
    <property type="entry name" value="BPD_transp_1"/>
    <property type="match status" value="1"/>
</dbReference>
<evidence type="ECO:0000313" key="9">
    <source>
        <dbReference type="EMBL" id="AOZ96059.1"/>
    </source>
</evidence>
<evidence type="ECO:0000256" key="4">
    <source>
        <dbReference type="ARBA" id="ARBA00022692"/>
    </source>
</evidence>
<proteinExistence type="inferred from homology"/>
<dbReference type="GO" id="GO:0005886">
    <property type="term" value="C:plasma membrane"/>
    <property type="evidence" value="ECO:0007669"/>
    <property type="project" value="UniProtKB-SubCell"/>
</dbReference>
<keyword evidence="3" id="KW-1003">Cell membrane</keyword>
<feature type="transmembrane region" description="Helical" evidence="7">
    <location>
        <begin position="276"/>
        <end position="299"/>
    </location>
</feature>
<feature type="domain" description="ABC transmembrane type-1" evidence="8">
    <location>
        <begin position="99"/>
        <end position="295"/>
    </location>
</feature>
<evidence type="ECO:0000256" key="7">
    <source>
        <dbReference type="RuleBase" id="RU363032"/>
    </source>
</evidence>
<sequence length="309" mass="33417">MNTKTLMYIVKRIFLAIVTIWVVITVTFFVMHAVPGGPFTGEKAVTESVKAAMEAKYGLDKPLGVQYLTYLKDVVTKFEFGPSLKQRGRTVNDIIADGMKTSVKIGLIAAVIALACGVILGSIAALRRNKLIDRIIMIITTAFVSMPSFIMGSLLLILFAIKLGIFPANGAARNGLVLPVITLSLYPMAYITRLTRSSMLEVLGQDYIRTAKAKGVSGMKIIFGHALKNSLIPVITYFGPMLAGITTGSLVVEQIFAVPGIGRAFVNSITGRDYPLVMGTTIVLATLIVIMNLVGDILYKVVDPRITLE</sequence>
<feature type="transmembrane region" description="Helical" evidence="7">
    <location>
        <begin position="234"/>
        <end position="256"/>
    </location>
</feature>
<dbReference type="EMBL" id="CP017831">
    <property type="protein sequence ID" value="AOZ96059.1"/>
    <property type="molecule type" value="Genomic_DNA"/>
</dbReference>
<evidence type="ECO:0000256" key="2">
    <source>
        <dbReference type="ARBA" id="ARBA00022448"/>
    </source>
</evidence>
<feature type="transmembrane region" description="Helical" evidence="7">
    <location>
        <begin position="171"/>
        <end position="191"/>
    </location>
</feature>
<keyword evidence="4 7" id="KW-0812">Transmembrane</keyword>
<comment type="similarity">
    <text evidence="7">Belongs to the binding-protein-dependent transport system permease family.</text>
</comment>
<dbReference type="PANTHER" id="PTHR30465">
    <property type="entry name" value="INNER MEMBRANE ABC TRANSPORTER"/>
    <property type="match status" value="1"/>
</dbReference>
<evidence type="ECO:0000256" key="6">
    <source>
        <dbReference type="ARBA" id="ARBA00023136"/>
    </source>
</evidence>
<dbReference type="CDD" id="cd06261">
    <property type="entry name" value="TM_PBP2"/>
    <property type="match status" value="1"/>
</dbReference>
<dbReference type="SUPFAM" id="SSF161098">
    <property type="entry name" value="MetI-like"/>
    <property type="match status" value="1"/>
</dbReference>
<organism evidence="9 10">
    <name type="scientific">Butyrivibrio hungatei</name>
    <dbReference type="NCBI Taxonomy" id="185008"/>
    <lineage>
        <taxon>Bacteria</taxon>
        <taxon>Bacillati</taxon>
        <taxon>Bacillota</taxon>
        <taxon>Clostridia</taxon>
        <taxon>Lachnospirales</taxon>
        <taxon>Lachnospiraceae</taxon>
        <taxon>Butyrivibrio</taxon>
    </lineage>
</organism>
<dbReference type="InterPro" id="IPR045621">
    <property type="entry name" value="BPD_transp_1_N"/>
</dbReference>
<dbReference type="GO" id="GO:0055085">
    <property type="term" value="P:transmembrane transport"/>
    <property type="evidence" value="ECO:0007669"/>
    <property type="project" value="InterPro"/>
</dbReference>
<evidence type="ECO:0000256" key="5">
    <source>
        <dbReference type="ARBA" id="ARBA00022989"/>
    </source>
</evidence>
<feature type="transmembrane region" description="Helical" evidence="7">
    <location>
        <begin position="105"/>
        <end position="126"/>
    </location>
</feature>
<evidence type="ECO:0000256" key="1">
    <source>
        <dbReference type="ARBA" id="ARBA00004651"/>
    </source>
</evidence>
<comment type="subcellular location">
    <subcellularLocation>
        <location evidence="1 7">Cell membrane</location>
        <topology evidence="1 7">Multi-pass membrane protein</topology>
    </subcellularLocation>
</comment>
<feature type="transmembrane region" description="Helical" evidence="7">
    <location>
        <begin position="12"/>
        <end position="34"/>
    </location>
</feature>